<sequence>MAGVARGEVGTSATRRPRAACHSRARGPCNSARSSPATSTGSCQTPSQVKGRVEGEDARLNPSGTRRSSPRSAVRSAWNNTMLRIIQNTIDSLPCTSMRQCVDSKVWNTLNFSSADAVHVVVVRLDGRRQREVEAPVG</sequence>
<evidence type="ECO:0000313" key="2">
    <source>
        <dbReference type="EMBL" id="ETW06996.1"/>
    </source>
</evidence>
<accession>A0A024UKN5</accession>
<feature type="region of interest" description="Disordered" evidence="1">
    <location>
        <begin position="1"/>
        <end position="74"/>
    </location>
</feature>
<reference evidence="2" key="1">
    <citation type="submission" date="2013-12" db="EMBL/GenBank/DDBJ databases">
        <title>The Genome Sequence of Aphanomyces invadans NJM9701.</title>
        <authorList>
            <consortium name="The Broad Institute Genomics Platform"/>
            <person name="Russ C."/>
            <person name="Tyler B."/>
            <person name="van West P."/>
            <person name="Dieguez-Uribeondo J."/>
            <person name="Young S.K."/>
            <person name="Zeng Q."/>
            <person name="Gargeya S."/>
            <person name="Fitzgerald M."/>
            <person name="Abouelleil A."/>
            <person name="Alvarado L."/>
            <person name="Chapman S.B."/>
            <person name="Gainer-Dewar J."/>
            <person name="Goldberg J."/>
            <person name="Griggs A."/>
            <person name="Gujja S."/>
            <person name="Hansen M."/>
            <person name="Howarth C."/>
            <person name="Imamovic A."/>
            <person name="Ireland A."/>
            <person name="Larimer J."/>
            <person name="McCowan C."/>
            <person name="Murphy C."/>
            <person name="Pearson M."/>
            <person name="Poon T.W."/>
            <person name="Priest M."/>
            <person name="Roberts A."/>
            <person name="Saif S."/>
            <person name="Shea T."/>
            <person name="Sykes S."/>
            <person name="Wortman J."/>
            <person name="Nusbaum C."/>
            <person name="Birren B."/>
        </authorList>
    </citation>
    <scope>NUCLEOTIDE SEQUENCE [LARGE SCALE GENOMIC DNA]</scope>
    <source>
        <strain evidence="2">NJM9701</strain>
    </source>
</reference>
<evidence type="ECO:0000256" key="1">
    <source>
        <dbReference type="SAM" id="MobiDB-lite"/>
    </source>
</evidence>
<gene>
    <name evidence="2" type="ORF">H310_03095</name>
</gene>
<protein>
    <submittedName>
        <fullName evidence="2">Uncharacterized protein</fullName>
    </submittedName>
</protein>
<feature type="compositionally biased region" description="Basic residues" evidence="1">
    <location>
        <begin position="15"/>
        <end position="25"/>
    </location>
</feature>
<proteinExistence type="predicted"/>
<organism evidence="2">
    <name type="scientific">Aphanomyces invadans</name>
    <dbReference type="NCBI Taxonomy" id="157072"/>
    <lineage>
        <taxon>Eukaryota</taxon>
        <taxon>Sar</taxon>
        <taxon>Stramenopiles</taxon>
        <taxon>Oomycota</taxon>
        <taxon>Saprolegniomycetes</taxon>
        <taxon>Saprolegniales</taxon>
        <taxon>Verrucalvaceae</taxon>
        <taxon>Aphanomyces</taxon>
    </lineage>
</organism>
<name>A0A024UKN5_9STRA</name>
<dbReference type="GeneID" id="20080145"/>
<dbReference type="EMBL" id="KI913955">
    <property type="protein sequence ID" value="ETW06996.1"/>
    <property type="molecule type" value="Genomic_DNA"/>
</dbReference>
<dbReference type="VEuPathDB" id="FungiDB:H310_03095"/>
<feature type="compositionally biased region" description="Polar residues" evidence="1">
    <location>
        <begin position="31"/>
        <end position="48"/>
    </location>
</feature>
<dbReference type="RefSeq" id="XP_008865071.1">
    <property type="nucleotide sequence ID" value="XM_008866849.1"/>
</dbReference>
<dbReference type="AlphaFoldDB" id="A0A024UKN5"/>